<protein>
    <submittedName>
        <fullName evidence="4">Uncharacterized protein</fullName>
    </submittedName>
</protein>
<sequence>MAQSGGDAVEKLVEHSKLEELKRLKKIYFLTVECHRGLFRDDLVLLIKDWKEQLPNLLDIFTKQEIDWLLVATVKAIVQSQEIIDFFIRCGYKDEPDLDKEGKPILRRITAVNQIDNSSYWNSSKVSKSKVLENLFKIYDKFHVNYTDESGCTHFHMACKHGLDNVVEKFLELGQDPNCLQPKTGDSILHLFATRDLTCPMERIIQLLLNHGADPNLANKNGSTPLHVICENRSYGAYSVFSMLLESIDEFQQTMLIDAKDKWGDTPLLLATSKRNAEMVASLLRRGADPNLANEDGKTLLHVICQSDKNEDLLKLFLKVNDEIENTVQIDARDNEGNTPLHLATSNGNTEMVASLLRRGVDPTLANAKRLTPLHVICQSEENGCLLWLFFVICDEFGNTVQIDAQDNEGNTPLHLATSCDGSWMVEPLLRRGADPCAANTEGLTPLLITARRDVDGRVMKLFFSEERQWMVGIDARDDKGRTALEWAVTRCWPHIVESLLDRGADLSGFVFPTPSDSDGHGVINVGRSLENPGNDGLNRDYSLTKLIAATGLLAIVELLEARGYEMSRDDALKFMGFFDKYGLFGSTDFLASKEVDDLVDSLFKKMGKNPTYMNDYKFASSYKLRELPRESMEFCSLRLCEKVSTKFFRDWALVPFMELIHYRLLTELSLAAAVMRARIEDKKLQYREMQHSHTPPDAARLRGRVGLSLGTRRGFTSKLEQCSDGLAGIRTYGATAPYSKLTFIDKLLGYSMYAKENYDLGVGKADVSDYSITFYWLHFGGFCQCH</sequence>
<evidence type="ECO:0000256" key="2">
    <source>
        <dbReference type="ARBA" id="ARBA00023043"/>
    </source>
</evidence>
<organism evidence="4 5">
    <name type="scientific">Trichogramma brassicae</name>
    <dbReference type="NCBI Taxonomy" id="86971"/>
    <lineage>
        <taxon>Eukaryota</taxon>
        <taxon>Metazoa</taxon>
        <taxon>Ecdysozoa</taxon>
        <taxon>Arthropoda</taxon>
        <taxon>Hexapoda</taxon>
        <taxon>Insecta</taxon>
        <taxon>Pterygota</taxon>
        <taxon>Neoptera</taxon>
        <taxon>Endopterygota</taxon>
        <taxon>Hymenoptera</taxon>
        <taxon>Apocrita</taxon>
        <taxon>Proctotrupomorpha</taxon>
        <taxon>Chalcidoidea</taxon>
        <taxon>Trichogrammatidae</taxon>
        <taxon>Trichogramma</taxon>
    </lineage>
</organism>
<dbReference type="PANTHER" id="PTHR24198:SF165">
    <property type="entry name" value="ANKYRIN REPEAT-CONTAINING PROTEIN-RELATED"/>
    <property type="match status" value="1"/>
</dbReference>
<dbReference type="Pfam" id="PF12796">
    <property type="entry name" value="Ank_2"/>
    <property type="match status" value="2"/>
</dbReference>
<accession>A0A6H5IJ00</accession>
<reference evidence="4 5" key="1">
    <citation type="submission" date="2020-02" db="EMBL/GenBank/DDBJ databases">
        <authorList>
            <person name="Ferguson B K."/>
        </authorList>
    </citation>
    <scope>NUCLEOTIDE SEQUENCE [LARGE SCALE GENOMIC DNA]</scope>
</reference>
<dbReference type="Pfam" id="PF00023">
    <property type="entry name" value="Ank"/>
    <property type="match status" value="1"/>
</dbReference>
<dbReference type="EMBL" id="CADCXV010000840">
    <property type="protein sequence ID" value="CAB0037015.1"/>
    <property type="molecule type" value="Genomic_DNA"/>
</dbReference>
<dbReference type="PROSITE" id="PS50297">
    <property type="entry name" value="ANK_REP_REGION"/>
    <property type="match status" value="4"/>
</dbReference>
<proteinExistence type="predicted"/>
<evidence type="ECO:0000256" key="1">
    <source>
        <dbReference type="ARBA" id="ARBA00022737"/>
    </source>
</evidence>
<feature type="repeat" description="ANK" evidence="3">
    <location>
        <begin position="263"/>
        <end position="295"/>
    </location>
</feature>
<evidence type="ECO:0000256" key="3">
    <source>
        <dbReference type="PROSITE-ProRule" id="PRU00023"/>
    </source>
</evidence>
<feature type="repeat" description="ANK" evidence="3">
    <location>
        <begin position="409"/>
        <end position="441"/>
    </location>
</feature>
<dbReference type="OrthoDB" id="448455at2759"/>
<name>A0A6H5IJ00_9HYME</name>
<keyword evidence="2 3" id="KW-0040">ANK repeat</keyword>
<dbReference type="PANTHER" id="PTHR24198">
    <property type="entry name" value="ANKYRIN REPEAT AND PROTEIN KINASE DOMAIN-CONTAINING PROTEIN"/>
    <property type="match status" value="1"/>
</dbReference>
<dbReference type="SUPFAM" id="SSF48403">
    <property type="entry name" value="Ankyrin repeat"/>
    <property type="match status" value="1"/>
</dbReference>
<evidence type="ECO:0000313" key="5">
    <source>
        <dbReference type="Proteomes" id="UP000479190"/>
    </source>
</evidence>
<feature type="repeat" description="ANK" evidence="3">
    <location>
        <begin position="184"/>
        <end position="220"/>
    </location>
</feature>
<gene>
    <name evidence="4" type="ORF">TBRA_LOCUS8852</name>
</gene>
<dbReference type="AlphaFoldDB" id="A0A6H5IJ00"/>
<feature type="repeat" description="ANK" evidence="3">
    <location>
        <begin position="336"/>
        <end position="368"/>
    </location>
</feature>
<feature type="repeat" description="ANK" evidence="3">
    <location>
        <begin position="480"/>
        <end position="508"/>
    </location>
</feature>
<dbReference type="SMART" id="SM00248">
    <property type="entry name" value="ANK"/>
    <property type="match status" value="8"/>
</dbReference>
<dbReference type="Gene3D" id="1.25.40.20">
    <property type="entry name" value="Ankyrin repeat-containing domain"/>
    <property type="match status" value="3"/>
</dbReference>
<keyword evidence="5" id="KW-1185">Reference proteome</keyword>
<dbReference type="InterPro" id="IPR002110">
    <property type="entry name" value="Ankyrin_rpt"/>
</dbReference>
<dbReference type="PROSITE" id="PS50088">
    <property type="entry name" value="ANK_REPEAT"/>
    <property type="match status" value="5"/>
</dbReference>
<dbReference type="PRINTS" id="PR01415">
    <property type="entry name" value="ANKYRIN"/>
</dbReference>
<evidence type="ECO:0000313" key="4">
    <source>
        <dbReference type="EMBL" id="CAB0037015.1"/>
    </source>
</evidence>
<dbReference type="Proteomes" id="UP000479190">
    <property type="component" value="Unassembled WGS sequence"/>
</dbReference>
<keyword evidence="1" id="KW-0677">Repeat</keyword>
<dbReference type="InterPro" id="IPR036770">
    <property type="entry name" value="Ankyrin_rpt-contain_sf"/>
</dbReference>